<evidence type="ECO:0000313" key="3">
    <source>
        <dbReference type="Proteomes" id="UP001597297"/>
    </source>
</evidence>
<dbReference type="EMBL" id="JBHUJC010000010">
    <property type="protein sequence ID" value="MFD2275400.1"/>
    <property type="molecule type" value="Genomic_DNA"/>
</dbReference>
<dbReference type="RefSeq" id="WP_377092619.1">
    <property type="nucleotide sequence ID" value="NZ_JBHSJM010000001.1"/>
</dbReference>
<gene>
    <name evidence="2" type="ORF">ACFSQZ_02860</name>
</gene>
<sequence length="1557" mass="177065">MDEHHRIESFRFILETPDGIDTHELQNIVSRSFQDQLHPQLSQLLSEASQGHACTLDTLEVDLGSIDINQLEHELPERAVQAIRAQLRQSIQVQSVPPSRAAPSQTLRTAIYLIENAATPWWAPNAHLHSLGEWILDAMNDAPTALLEYLNENLQHQKVRTRFTQALTPKQREKFYKRARRQSSSPQHQHMIDELELQLETPLPDALEKLRDFLWDPPQSIYPSQLKTLIAAAAQTYSKQSIRQLLALHLSSASRRHAIVERLPQQALEEIIRQISASQSHSLIQQTLTTLELIQDGFKSHESHLRSARHSLWSLSILRILETGTSHYHLHALLDAFPSHHSIDRKTLIQSVSRSLEYKEYAFPPDLVEQVEEWLSRQPELCVEDSSFTQEKSYIEESISTKSIVTPNSPYQKRLLQQLDQLFKTLTLENSPLLQEKVQTSLRSYKKILVERPNTAENIIGLYQEIATAHGISLDAILRFITEHNLPEPLRTLHTAISSQVEPSAPAASSSLQRAIEEQAPESQLKQILTSLEVEHLRHALQHAPTWNAFLNAPIATQITILSSLSPPNIEFYQKYLPQLWSLKQNKSSPAKIPASKLYHALMKAMFYQPIKQRSTQKQQWQEVLTETQKLLPVSNATWQKSIRPWIDHQLDPHAVSTNPKQTTQTQRDPLLALDQLIETLEQGKSIDHGTLASHTEQALLQAPRQLKEHIHKYWFRSKAWRLVKFPKPLASKLIDLLAPSQQLTNLYTPWKQALNSDFNKTILSETDFLNSTLHCLIDSIRTSFPTPSHAQLVESLAEQLSDNESYRKRLVQITSDIDTPNSPPSSQAAETVSKAVSSYPEGSIEAVDSTQPPLRSQPNESPSDTPAMVELWAQMLEKLWEDDPMAVIQHLGDAILSGNHSEQSLKTVPLALVRDYIATIYPHLTIRMHAILDQLAALQLANNLPGIDNKKQLDAILSYTLLLALNAKRRSTHHCESLTHLIVQALADVEGTSLTNYSEQLLVLRNQEKQLISNNSELFILLEYFAGKIKKPFSKKLGDSLTSPHSPELVTILCLTQTELITIDERKLTVAIHSLNYAETHLARQQLFQEAASFLQQSRILNTRCQMDILNLLAPKLQPLFQAAIQRLTHVLPIRSKQELSHLALRAVIEKPDAELRIVLTHYFNLLGQELDVIIPKLLKVELSRPKAGNAELDLWLYAELEANKYQTKLPKWKNFDKARQELQIWIETTPESLHSIETVKALTKIHQLSNEQKALVRDLQRILIATSTEKRHVDFSPLTLSLLQESLQKISTNLIGHAAQLRGGESHDWIEQHWQTIQEISPSFENPCTLRQLHRVACNLLPDRAISLPNLPGSIPTHFKQIPAEPNMLQRESQKEGTPAPVVTEIERDVWLIENAGLALFAPYIEMLIDRAGLLEHRAFPTSDHAIQAVFLLQHVITSEYKANEPELLLNRIICNLPLEQPLPRSVEPDPSWPELVAGLKTAVIHHWSTIGDTSHEGLIQTFVKRSGSLRYEQEDGWSLHVDSGPYDMLLESLPWAISKIHLPWMHEAIRVEWI</sequence>
<comment type="caution">
    <text evidence="2">The sequence shown here is derived from an EMBL/GenBank/DDBJ whole genome shotgun (WGS) entry which is preliminary data.</text>
</comment>
<proteinExistence type="predicted"/>
<dbReference type="Proteomes" id="UP001597297">
    <property type="component" value="Unassembled WGS sequence"/>
</dbReference>
<reference evidence="3" key="1">
    <citation type="journal article" date="2019" name="Int. J. Syst. Evol. Microbiol.">
        <title>The Global Catalogue of Microorganisms (GCM) 10K type strain sequencing project: providing services to taxonomists for standard genome sequencing and annotation.</title>
        <authorList>
            <consortium name="The Broad Institute Genomics Platform"/>
            <consortium name="The Broad Institute Genome Sequencing Center for Infectious Disease"/>
            <person name="Wu L."/>
            <person name="Ma J."/>
        </authorList>
    </citation>
    <scope>NUCLEOTIDE SEQUENCE [LARGE SCALE GENOMIC DNA]</scope>
    <source>
        <strain evidence="3">JCM 16545</strain>
    </source>
</reference>
<keyword evidence="3" id="KW-1185">Reference proteome</keyword>
<organism evidence="2 3">
    <name type="scientific">Rubritalea spongiae</name>
    <dbReference type="NCBI Taxonomy" id="430797"/>
    <lineage>
        <taxon>Bacteria</taxon>
        <taxon>Pseudomonadati</taxon>
        <taxon>Verrucomicrobiota</taxon>
        <taxon>Verrucomicrobiia</taxon>
        <taxon>Verrucomicrobiales</taxon>
        <taxon>Rubritaleaceae</taxon>
        <taxon>Rubritalea</taxon>
    </lineage>
</organism>
<feature type="compositionally biased region" description="Polar residues" evidence="1">
    <location>
        <begin position="849"/>
        <end position="865"/>
    </location>
</feature>
<name>A0ABW5E0K0_9BACT</name>
<protein>
    <submittedName>
        <fullName evidence="2">Contractile injection system tape measure protein</fullName>
    </submittedName>
</protein>
<accession>A0ABW5E0K0</accession>
<dbReference type="Pfam" id="PF19268">
    <property type="entry name" value="CIS_TMP"/>
    <property type="match status" value="2"/>
</dbReference>
<feature type="compositionally biased region" description="Polar residues" evidence="1">
    <location>
        <begin position="816"/>
        <end position="837"/>
    </location>
</feature>
<dbReference type="InterPro" id="IPR045538">
    <property type="entry name" value="CIS_TMP"/>
</dbReference>
<evidence type="ECO:0000256" key="1">
    <source>
        <dbReference type="SAM" id="MobiDB-lite"/>
    </source>
</evidence>
<evidence type="ECO:0000313" key="2">
    <source>
        <dbReference type="EMBL" id="MFD2275400.1"/>
    </source>
</evidence>
<feature type="region of interest" description="Disordered" evidence="1">
    <location>
        <begin position="816"/>
        <end position="866"/>
    </location>
</feature>